<comment type="similarity">
    <text evidence="1">Belongs to the tRNA pseudouridine synthase TruA family.</text>
</comment>
<comment type="caution">
    <text evidence="6">The sequence shown here is derived from an EMBL/GenBank/DDBJ whole genome shotgun (WGS) entry which is preliminary data.</text>
</comment>
<dbReference type="PANTHER" id="PTHR11142">
    <property type="entry name" value="PSEUDOURIDYLATE SYNTHASE"/>
    <property type="match status" value="1"/>
</dbReference>
<evidence type="ECO:0000313" key="6">
    <source>
        <dbReference type="EMBL" id="CAK8698623.1"/>
    </source>
</evidence>
<name>A0ABP0H4Z1_CLALP</name>
<proteinExistence type="inferred from homology"/>
<dbReference type="EMBL" id="CAWYQH010000174">
    <property type="protein sequence ID" value="CAK8698623.1"/>
    <property type="molecule type" value="Genomic_DNA"/>
</dbReference>
<evidence type="ECO:0000259" key="5">
    <source>
        <dbReference type="Pfam" id="PF01416"/>
    </source>
</evidence>
<feature type="compositionally biased region" description="Basic and acidic residues" evidence="4">
    <location>
        <begin position="443"/>
        <end position="474"/>
    </location>
</feature>
<dbReference type="InterPro" id="IPR001406">
    <property type="entry name" value="PsdUridine_synth_TruA"/>
</dbReference>
<feature type="compositionally biased region" description="Polar residues" evidence="4">
    <location>
        <begin position="428"/>
        <end position="442"/>
    </location>
</feature>
<dbReference type="InterPro" id="IPR041708">
    <property type="entry name" value="PUS1/PUS2-like"/>
</dbReference>
<reference evidence="6 7" key="1">
    <citation type="submission" date="2024-02" db="EMBL/GenBank/DDBJ databases">
        <authorList>
            <person name="Daric V."/>
            <person name="Darras S."/>
        </authorList>
    </citation>
    <scope>NUCLEOTIDE SEQUENCE [LARGE SCALE GENOMIC DNA]</scope>
</reference>
<dbReference type="InterPro" id="IPR020097">
    <property type="entry name" value="PsdUridine_synth_TruA_a/b_dom"/>
</dbReference>
<keyword evidence="2" id="KW-0819">tRNA processing</keyword>
<evidence type="ECO:0000313" key="7">
    <source>
        <dbReference type="Proteomes" id="UP001642483"/>
    </source>
</evidence>
<dbReference type="Gene3D" id="3.30.70.580">
    <property type="entry name" value="Pseudouridine synthase I, catalytic domain, N-terminal subdomain"/>
    <property type="match status" value="1"/>
</dbReference>
<evidence type="ECO:0000256" key="3">
    <source>
        <dbReference type="ARBA" id="ARBA00023235"/>
    </source>
</evidence>
<dbReference type="SUPFAM" id="SSF55120">
    <property type="entry name" value="Pseudouridine synthase"/>
    <property type="match status" value="1"/>
</dbReference>
<accession>A0ABP0H4Z1</accession>
<dbReference type="PANTHER" id="PTHR11142:SF4">
    <property type="entry name" value="PSEUDOURIDYLATE SYNTHASE 1 HOMOLOG"/>
    <property type="match status" value="1"/>
</dbReference>
<dbReference type="InterPro" id="IPR020094">
    <property type="entry name" value="TruA/RsuA/RluB/E/F_N"/>
</dbReference>
<evidence type="ECO:0000256" key="2">
    <source>
        <dbReference type="ARBA" id="ARBA00022694"/>
    </source>
</evidence>
<gene>
    <name evidence="6" type="ORF">CVLEPA_LOCUS32051</name>
</gene>
<evidence type="ECO:0000256" key="1">
    <source>
        <dbReference type="ARBA" id="ARBA00009375"/>
    </source>
</evidence>
<sequence>MQLVKILSVLLSKPKLSLRKRGFSINKYLCLHRCIFAEASFSTSGFSHQKMADMPLQNETEKDEQDKSESKHGLLPGPKRKVALLLAYCGENYFGMAMNRGDRERKTIEGSLIRALVDAKLVPENCWDHPNKMSYKVASRTDKGVSTCGQVVSLKMVFHENAAELINEKLPHDIRVLGVKRTTQGFSAQYWAGARTYSYTLPTYAFASSDEEKPQYRISPEKLKSIQSFLYRYKGTHSYHNFTSGKRMGDMSAHRYIMEFEHETPFLQHDIEFMTLKLKGQSFMIHQIRKMVGLMIAIVGDHAEEHYFNMAFSEPLVDIPKAPGTGLVLERVHYDTYNKKFSHLHGGIDFSEVESEVEQFRQTRILPYIYLSEVEEEGMMEWLPTLSCHDFTGERAREDWKKMNEKKNALESNGDVDASAQEKLDNQDFNANDDFSNTNLKQTHTDLKRKIDQKEDTSISKMFEPAEKKARNDIIDVNEES</sequence>
<protein>
    <recommendedName>
        <fullName evidence="5">Pseudouridine synthase I TruA alpha/beta domain-containing protein</fullName>
    </recommendedName>
</protein>
<evidence type="ECO:0000256" key="4">
    <source>
        <dbReference type="SAM" id="MobiDB-lite"/>
    </source>
</evidence>
<dbReference type="InterPro" id="IPR020103">
    <property type="entry name" value="PsdUridine_synth_cat_dom_sf"/>
</dbReference>
<dbReference type="Proteomes" id="UP001642483">
    <property type="component" value="Unassembled WGS sequence"/>
</dbReference>
<dbReference type="Pfam" id="PF01416">
    <property type="entry name" value="PseudoU_synth_1"/>
    <property type="match status" value="1"/>
</dbReference>
<feature type="region of interest" description="Disordered" evidence="4">
    <location>
        <begin position="428"/>
        <end position="481"/>
    </location>
</feature>
<organism evidence="6 7">
    <name type="scientific">Clavelina lepadiformis</name>
    <name type="common">Light-bulb sea squirt</name>
    <name type="synonym">Ascidia lepadiformis</name>
    <dbReference type="NCBI Taxonomy" id="159417"/>
    <lineage>
        <taxon>Eukaryota</taxon>
        <taxon>Metazoa</taxon>
        <taxon>Chordata</taxon>
        <taxon>Tunicata</taxon>
        <taxon>Ascidiacea</taxon>
        <taxon>Aplousobranchia</taxon>
        <taxon>Clavelinidae</taxon>
        <taxon>Clavelina</taxon>
    </lineage>
</organism>
<dbReference type="CDD" id="cd02568">
    <property type="entry name" value="PseudoU_synth_PUS1_PUS2"/>
    <property type="match status" value="1"/>
</dbReference>
<dbReference type="NCBIfam" id="TIGR00071">
    <property type="entry name" value="hisT_truA"/>
    <property type="match status" value="1"/>
</dbReference>
<feature type="region of interest" description="Disordered" evidence="4">
    <location>
        <begin position="57"/>
        <end position="76"/>
    </location>
</feature>
<keyword evidence="7" id="KW-1185">Reference proteome</keyword>
<keyword evidence="3" id="KW-0413">Isomerase</keyword>
<dbReference type="InterPro" id="IPR020095">
    <property type="entry name" value="PsdUridine_synth_TruA_C"/>
</dbReference>
<dbReference type="Gene3D" id="3.30.70.660">
    <property type="entry name" value="Pseudouridine synthase I, catalytic domain, C-terminal subdomain"/>
    <property type="match status" value="1"/>
</dbReference>
<feature type="domain" description="Pseudouridine synthase I TruA alpha/beta" evidence="5">
    <location>
        <begin position="232"/>
        <end position="335"/>
    </location>
</feature>